<dbReference type="CDD" id="cd06261">
    <property type="entry name" value="TM_PBP2"/>
    <property type="match status" value="1"/>
</dbReference>
<feature type="transmembrane region" description="Helical" evidence="12">
    <location>
        <begin position="141"/>
        <end position="162"/>
    </location>
</feature>
<evidence type="ECO:0000256" key="1">
    <source>
        <dbReference type="ARBA" id="ARBA00004429"/>
    </source>
</evidence>
<evidence type="ECO:0000256" key="8">
    <source>
        <dbReference type="ARBA" id="ARBA00022989"/>
    </source>
</evidence>
<keyword evidence="5 12" id="KW-0812">Transmembrane</keyword>
<keyword evidence="6" id="KW-0571">Peptide transport</keyword>
<evidence type="ECO:0000256" key="11">
    <source>
        <dbReference type="ARBA" id="ARBA00072250"/>
    </source>
</evidence>
<evidence type="ECO:0000256" key="4">
    <source>
        <dbReference type="ARBA" id="ARBA00022519"/>
    </source>
</evidence>
<sequence>MARHGTTAVVPWCLFSSHYNFPWRICLSRPGSKGTGQKVRAMLKFILRRCLEAIPTLFILITISFFMMRLAPGSPFTGERALPPEVLANIEAKYHLNDPIMTQYFSYLKQLAHGDFGPSFKYKDYTVNDLVAASFPVSAKLGAAAFLLAVIIGVSAGVIAALKQNTRWDYTVMGFAMTGVVIPSFVVAPLLVMVFAITLQWLPGGGWNGGALKFMILPMVALSLAYIASIARITRGSMIEVLHSNFIRTARAKGLPMRRIIFRHALKPALLPVLSYMGPAFVGIITGSMVIETIYGLPGIGQLFVNGALNRDYSLVLSLTILVGALTILFNAIVDVLYAVIDPKIRY</sequence>
<dbReference type="PANTHER" id="PTHR43163">
    <property type="entry name" value="DIPEPTIDE TRANSPORT SYSTEM PERMEASE PROTEIN DPPB-RELATED"/>
    <property type="match status" value="1"/>
</dbReference>
<accession>A0A379NIN6</accession>
<feature type="transmembrane region" description="Helical" evidence="12">
    <location>
        <begin position="315"/>
        <end position="341"/>
    </location>
</feature>
<dbReference type="NCBIfam" id="NF007008">
    <property type="entry name" value="PRK09471.1"/>
    <property type="match status" value="1"/>
</dbReference>
<evidence type="ECO:0000313" key="15">
    <source>
        <dbReference type="Proteomes" id="UP000254190"/>
    </source>
</evidence>
<feature type="transmembrane region" description="Helical" evidence="12">
    <location>
        <begin position="214"/>
        <end position="233"/>
    </location>
</feature>
<evidence type="ECO:0000256" key="10">
    <source>
        <dbReference type="ARBA" id="ARBA00024202"/>
    </source>
</evidence>
<keyword evidence="7" id="KW-0653">Protein transport</keyword>
<evidence type="ECO:0000256" key="7">
    <source>
        <dbReference type="ARBA" id="ARBA00022927"/>
    </source>
</evidence>
<evidence type="ECO:0000256" key="9">
    <source>
        <dbReference type="ARBA" id="ARBA00023136"/>
    </source>
</evidence>
<feature type="transmembrane region" description="Helical" evidence="12">
    <location>
        <begin position="269"/>
        <end position="295"/>
    </location>
</feature>
<keyword evidence="8 12" id="KW-1133">Transmembrane helix</keyword>
<gene>
    <name evidence="14" type="primary">oppB</name>
    <name evidence="14" type="ORF">NCTC5754_02194</name>
</gene>
<dbReference type="EMBL" id="UGVQ01000002">
    <property type="protein sequence ID" value="SUE47298.1"/>
    <property type="molecule type" value="Genomic_DNA"/>
</dbReference>
<feature type="transmembrane region" description="Helical" evidence="12">
    <location>
        <begin position="174"/>
        <end position="202"/>
    </location>
</feature>
<dbReference type="SUPFAM" id="SSF161098">
    <property type="entry name" value="MetI-like"/>
    <property type="match status" value="1"/>
</dbReference>
<dbReference type="InterPro" id="IPR000515">
    <property type="entry name" value="MetI-like"/>
</dbReference>
<proteinExistence type="inferred from homology"/>
<name>A0A379NIN6_SALET</name>
<dbReference type="FunFam" id="1.10.3720.10:FF:000016">
    <property type="entry name" value="Oligopeptide transport system permease OppB"/>
    <property type="match status" value="1"/>
</dbReference>
<evidence type="ECO:0000256" key="12">
    <source>
        <dbReference type="RuleBase" id="RU363032"/>
    </source>
</evidence>
<evidence type="ECO:0000259" key="13">
    <source>
        <dbReference type="PROSITE" id="PS50928"/>
    </source>
</evidence>
<dbReference type="Gene3D" id="1.10.3720.10">
    <property type="entry name" value="MetI-like"/>
    <property type="match status" value="1"/>
</dbReference>
<dbReference type="GO" id="GO:0005886">
    <property type="term" value="C:plasma membrane"/>
    <property type="evidence" value="ECO:0007669"/>
    <property type="project" value="UniProtKB-SubCell"/>
</dbReference>
<dbReference type="PROSITE" id="PS50928">
    <property type="entry name" value="ABC_TM1"/>
    <property type="match status" value="1"/>
</dbReference>
<protein>
    <recommendedName>
        <fullName evidence="11">Oligopeptide transport system permease protein OppB</fullName>
    </recommendedName>
</protein>
<feature type="transmembrane region" description="Helical" evidence="12">
    <location>
        <begin position="50"/>
        <end position="71"/>
    </location>
</feature>
<evidence type="ECO:0000256" key="3">
    <source>
        <dbReference type="ARBA" id="ARBA00022475"/>
    </source>
</evidence>
<evidence type="ECO:0000313" key="14">
    <source>
        <dbReference type="EMBL" id="SUE47298.1"/>
    </source>
</evidence>
<keyword evidence="2 12" id="KW-0813">Transport</keyword>
<keyword evidence="4" id="KW-0997">Cell inner membrane</keyword>
<dbReference type="GO" id="GO:0015833">
    <property type="term" value="P:peptide transport"/>
    <property type="evidence" value="ECO:0007669"/>
    <property type="project" value="UniProtKB-KW"/>
</dbReference>
<keyword evidence="9 12" id="KW-0472">Membrane</keyword>
<dbReference type="GO" id="GO:0055085">
    <property type="term" value="P:transmembrane transport"/>
    <property type="evidence" value="ECO:0007669"/>
    <property type="project" value="InterPro"/>
</dbReference>
<dbReference type="Pfam" id="PF19300">
    <property type="entry name" value="BPD_transp_1_N"/>
    <property type="match status" value="1"/>
</dbReference>
<dbReference type="PANTHER" id="PTHR43163:SF6">
    <property type="entry name" value="DIPEPTIDE TRANSPORT SYSTEM PERMEASE PROTEIN DPPB-RELATED"/>
    <property type="match status" value="1"/>
</dbReference>
<dbReference type="GO" id="GO:0015031">
    <property type="term" value="P:protein transport"/>
    <property type="evidence" value="ECO:0007669"/>
    <property type="project" value="UniProtKB-KW"/>
</dbReference>
<keyword evidence="3" id="KW-1003">Cell membrane</keyword>
<reference evidence="14 15" key="1">
    <citation type="submission" date="2018-06" db="EMBL/GenBank/DDBJ databases">
        <authorList>
            <consortium name="Pathogen Informatics"/>
            <person name="Doyle S."/>
        </authorList>
    </citation>
    <scope>NUCLEOTIDE SEQUENCE [LARGE SCALE GENOMIC DNA]</scope>
    <source>
        <strain evidence="14 15">NCTC5754</strain>
    </source>
</reference>
<comment type="similarity">
    <text evidence="10">Belongs to the binding-protein-dependent transport system permease family. OppBC subfamily.</text>
</comment>
<dbReference type="Proteomes" id="UP000254190">
    <property type="component" value="Unassembled WGS sequence"/>
</dbReference>
<dbReference type="InterPro" id="IPR045621">
    <property type="entry name" value="BPD_transp_1_N"/>
</dbReference>
<comment type="subcellular location">
    <subcellularLocation>
        <location evidence="1">Cell inner membrane</location>
        <topology evidence="1">Multi-pass membrane protein</topology>
    </subcellularLocation>
    <subcellularLocation>
        <location evidence="12">Cell membrane</location>
        <topology evidence="12">Multi-pass membrane protein</topology>
    </subcellularLocation>
</comment>
<evidence type="ECO:0000256" key="5">
    <source>
        <dbReference type="ARBA" id="ARBA00022692"/>
    </source>
</evidence>
<feature type="domain" description="ABC transmembrane type-1" evidence="13">
    <location>
        <begin position="135"/>
        <end position="334"/>
    </location>
</feature>
<organism evidence="14 15">
    <name type="scientific">Salmonella enterica subsp. enterica serovar Bovismorbificans</name>
    <dbReference type="NCBI Taxonomy" id="58097"/>
    <lineage>
        <taxon>Bacteria</taxon>
        <taxon>Pseudomonadati</taxon>
        <taxon>Pseudomonadota</taxon>
        <taxon>Gammaproteobacteria</taxon>
        <taxon>Enterobacterales</taxon>
        <taxon>Enterobacteriaceae</taxon>
        <taxon>Salmonella</taxon>
    </lineage>
</organism>
<evidence type="ECO:0000256" key="6">
    <source>
        <dbReference type="ARBA" id="ARBA00022856"/>
    </source>
</evidence>
<dbReference type="Pfam" id="PF00528">
    <property type="entry name" value="BPD_transp_1"/>
    <property type="match status" value="1"/>
</dbReference>
<dbReference type="InterPro" id="IPR035906">
    <property type="entry name" value="MetI-like_sf"/>
</dbReference>
<evidence type="ECO:0000256" key="2">
    <source>
        <dbReference type="ARBA" id="ARBA00022448"/>
    </source>
</evidence>
<dbReference type="AlphaFoldDB" id="A0A379NIN6"/>